<dbReference type="Pfam" id="PF19054">
    <property type="entry name" value="DUF5753"/>
    <property type="match status" value="1"/>
</dbReference>
<dbReference type="EMBL" id="WBOF01000001">
    <property type="protein sequence ID" value="MQS13046.1"/>
    <property type="molecule type" value="Genomic_DNA"/>
</dbReference>
<protein>
    <submittedName>
        <fullName evidence="2">Helix-turn-helix transcriptional regulator</fullName>
    </submittedName>
</protein>
<dbReference type="Pfam" id="PF13560">
    <property type="entry name" value="HTH_31"/>
    <property type="match status" value="1"/>
</dbReference>
<name>A0A6N7KNG1_9ACTN</name>
<sequence>MPPRLSPTVRQQRLGIELRRMRERVGVTPKNLAATLGTDLPKISQMENGKSGISAERLRIWARTCDCADGPYLDALLAMTQDRRKYWWDGYRGRIPNGIIDIAEMEHHAESLTILHTSFIPGLLQTSAYASAVFARLRPPLPRHEADVRTAFRIQRQQILVDRPKPYTAFIHESALRMQFGGPVVLREQLESLLQDSERPGVEIHAIPFSLDTFPGSGESLYLACGPVPELDTVQIDLSQGPKFVHAEADLQTYREIKTETEAIALGPAESRDFIRTILKDLAGRS</sequence>
<proteinExistence type="predicted"/>
<gene>
    <name evidence="2" type="ORF">F7Q99_12305</name>
</gene>
<feature type="domain" description="HTH cro/C1-type" evidence="1">
    <location>
        <begin position="18"/>
        <end position="73"/>
    </location>
</feature>
<dbReference type="Proteomes" id="UP000450000">
    <property type="component" value="Unassembled WGS sequence"/>
</dbReference>
<dbReference type="CDD" id="cd00093">
    <property type="entry name" value="HTH_XRE"/>
    <property type="match status" value="1"/>
</dbReference>
<reference evidence="2 3" key="1">
    <citation type="submission" date="2019-09" db="EMBL/GenBank/DDBJ databases">
        <title>Genome Sequences of Streptomyces kaniharaensis ATCC 21070.</title>
        <authorList>
            <person name="Zhu W."/>
            <person name="De Crecy-Lagard V."/>
            <person name="Richards N.G."/>
        </authorList>
    </citation>
    <scope>NUCLEOTIDE SEQUENCE [LARGE SCALE GENOMIC DNA]</scope>
    <source>
        <strain evidence="2 3">SF-557</strain>
    </source>
</reference>
<dbReference type="InterPro" id="IPR043917">
    <property type="entry name" value="DUF5753"/>
</dbReference>
<dbReference type="InterPro" id="IPR010982">
    <property type="entry name" value="Lambda_DNA-bd_dom_sf"/>
</dbReference>
<keyword evidence="3" id="KW-1185">Reference proteome</keyword>
<evidence type="ECO:0000313" key="3">
    <source>
        <dbReference type="Proteomes" id="UP000450000"/>
    </source>
</evidence>
<evidence type="ECO:0000313" key="2">
    <source>
        <dbReference type="EMBL" id="MQS13046.1"/>
    </source>
</evidence>
<dbReference type="SMART" id="SM00530">
    <property type="entry name" value="HTH_XRE"/>
    <property type="match status" value="1"/>
</dbReference>
<dbReference type="GO" id="GO:0003677">
    <property type="term" value="F:DNA binding"/>
    <property type="evidence" value="ECO:0007669"/>
    <property type="project" value="InterPro"/>
</dbReference>
<dbReference type="OrthoDB" id="3462393at2"/>
<evidence type="ECO:0000259" key="1">
    <source>
        <dbReference type="PROSITE" id="PS50943"/>
    </source>
</evidence>
<dbReference type="PROSITE" id="PS50943">
    <property type="entry name" value="HTH_CROC1"/>
    <property type="match status" value="1"/>
</dbReference>
<dbReference type="SUPFAM" id="SSF47413">
    <property type="entry name" value="lambda repressor-like DNA-binding domains"/>
    <property type="match status" value="1"/>
</dbReference>
<accession>A0A6N7KNG1</accession>
<dbReference type="Gene3D" id="1.10.260.40">
    <property type="entry name" value="lambda repressor-like DNA-binding domains"/>
    <property type="match status" value="1"/>
</dbReference>
<dbReference type="InterPro" id="IPR001387">
    <property type="entry name" value="Cro/C1-type_HTH"/>
</dbReference>
<organism evidence="2 3">
    <name type="scientific">Streptomyces kaniharaensis</name>
    <dbReference type="NCBI Taxonomy" id="212423"/>
    <lineage>
        <taxon>Bacteria</taxon>
        <taxon>Bacillati</taxon>
        <taxon>Actinomycetota</taxon>
        <taxon>Actinomycetes</taxon>
        <taxon>Kitasatosporales</taxon>
        <taxon>Streptomycetaceae</taxon>
        <taxon>Streptomyces</taxon>
    </lineage>
</organism>
<dbReference type="AlphaFoldDB" id="A0A6N7KNG1"/>
<comment type="caution">
    <text evidence="2">The sequence shown here is derived from an EMBL/GenBank/DDBJ whole genome shotgun (WGS) entry which is preliminary data.</text>
</comment>
<dbReference type="RefSeq" id="WP_153461262.1">
    <property type="nucleotide sequence ID" value="NZ_WBOF01000001.1"/>
</dbReference>